<comment type="caution">
    <text evidence="2">The sequence shown here is derived from an EMBL/GenBank/DDBJ whole genome shotgun (WGS) entry which is preliminary data.</text>
</comment>
<dbReference type="AlphaFoldDB" id="A0A3M4W2G1"/>
<name>A0A3M4W2G1_PSECI</name>
<sequence>MSMMKWIDFPSLGDERGGLVALEIGMEKAIPFDIKRVYYIYRTGEGVSRGYHAHRNLKQVAICVAGQCRMVLDNGKVREETVMDSATRGLLIESMVWREMHDFSDDCILLVLASEHYDESDYIRNYDRFLTEINNV</sequence>
<evidence type="ECO:0000313" key="2">
    <source>
        <dbReference type="EMBL" id="RMR57789.1"/>
    </source>
</evidence>
<evidence type="ECO:0000313" key="3">
    <source>
        <dbReference type="Proteomes" id="UP000278332"/>
    </source>
</evidence>
<dbReference type="OrthoDB" id="9800846at2"/>
<gene>
    <name evidence="2" type="ORF">ALP84_02580</name>
</gene>
<organism evidence="2 3">
    <name type="scientific">Pseudomonas cichorii</name>
    <dbReference type="NCBI Taxonomy" id="36746"/>
    <lineage>
        <taxon>Bacteria</taxon>
        <taxon>Pseudomonadati</taxon>
        <taxon>Pseudomonadota</taxon>
        <taxon>Gammaproteobacteria</taxon>
        <taxon>Pseudomonadales</taxon>
        <taxon>Pseudomonadaceae</taxon>
        <taxon>Pseudomonas</taxon>
    </lineage>
</organism>
<dbReference type="Proteomes" id="UP000278332">
    <property type="component" value="Unassembled WGS sequence"/>
</dbReference>
<dbReference type="SUPFAM" id="SSF51182">
    <property type="entry name" value="RmlC-like cupins"/>
    <property type="match status" value="1"/>
</dbReference>
<proteinExistence type="predicted"/>
<dbReference type="Gene3D" id="2.60.120.10">
    <property type="entry name" value="Jelly Rolls"/>
    <property type="match status" value="1"/>
</dbReference>
<protein>
    <submittedName>
        <fullName evidence="2">WxcM-like protein</fullName>
    </submittedName>
</protein>
<dbReference type="EMBL" id="RBRY01000080">
    <property type="protein sequence ID" value="RMR57789.1"/>
    <property type="molecule type" value="Genomic_DNA"/>
</dbReference>
<accession>A0A3M4W2G1</accession>
<evidence type="ECO:0000259" key="1">
    <source>
        <dbReference type="Pfam" id="PF05523"/>
    </source>
</evidence>
<dbReference type="InterPro" id="IPR011051">
    <property type="entry name" value="RmlC_Cupin_sf"/>
</dbReference>
<feature type="domain" description="Sugar 3,4-ketoisomerase QdtA cupin" evidence="1">
    <location>
        <begin position="4"/>
        <end position="132"/>
    </location>
</feature>
<dbReference type="Pfam" id="PF05523">
    <property type="entry name" value="FdtA"/>
    <property type="match status" value="1"/>
</dbReference>
<dbReference type="CDD" id="cd20292">
    <property type="entry name" value="cupin_QdtA-like"/>
    <property type="match status" value="1"/>
</dbReference>
<reference evidence="2 3" key="1">
    <citation type="submission" date="2018-08" db="EMBL/GenBank/DDBJ databases">
        <title>Recombination of ecologically and evolutionarily significant loci maintains genetic cohesion in the Pseudomonas syringae species complex.</title>
        <authorList>
            <person name="Dillon M."/>
            <person name="Thakur S."/>
            <person name="Almeida R.N.D."/>
            <person name="Weir B.S."/>
            <person name="Guttman D.S."/>
        </authorList>
    </citation>
    <scope>NUCLEOTIDE SEQUENCE [LARGE SCALE GENOMIC DNA]</scope>
    <source>
        <strain evidence="2 3">ICMP 6917</strain>
    </source>
</reference>
<dbReference type="InterPro" id="IPR014710">
    <property type="entry name" value="RmlC-like_jellyroll"/>
</dbReference>
<dbReference type="InterPro" id="IPR008894">
    <property type="entry name" value="QdtA_cupin_dom"/>
</dbReference>